<gene>
    <name evidence="1" type="ORF">GJA_2743</name>
</gene>
<dbReference type="Proteomes" id="UP000027604">
    <property type="component" value="Chromosome I"/>
</dbReference>
<dbReference type="AlphaFoldDB" id="W0V3G6"/>
<name>W0V3G6_9BURK</name>
<dbReference type="HOGENOM" id="CLU_3252708_0_0_4"/>
<organism evidence="1 2">
    <name type="scientific">Janthinobacterium agaricidamnosum NBRC 102515 = DSM 9628</name>
    <dbReference type="NCBI Taxonomy" id="1349767"/>
    <lineage>
        <taxon>Bacteria</taxon>
        <taxon>Pseudomonadati</taxon>
        <taxon>Pseudomonadota</taxon>
        <taxon>Betaproteobacteria</taxon>
        <taxon>Burkholderiales</taxon>
        <taxon>Oxalobacteraceae</taxon>
        <taxon>Janthinobacterium</taxon>
    </lineage>
</organism>
<proteinExistence type="predicted"/>
<dbReference type="PATRIC" id="fig|1349767.4.peg.4470"/>
<dbReference type="STRING" id="1349767.GJA_2743"/>
<keyword evidence="2" id="KW-1185">Reference proteome</keyword>
<evidence type="ECO:0000313" key="2">
    <source>
        <dbReference type="Proteomes" id="UP000027604"/>
    </source>
</evidence>
<evidence type="ECO:0000313" key="1">
    <source>
        <dbReference type="EMBL" id="CDG83374.1"/>
    </source>
</evidence>
<sequence length="42" mass="5038">MNGILKVTDQANSFSYNRFVVRLQRLGCFQGAKLENFKWFFY</sequence>
<dbReference type="EMBL" id="HG322949">
    <property type="protein sequence ID" value="CDG83374.1"/>
    <property type="molecule type" value="Genomic_DNA"/>
</dbReference>
<dbReference type="KEGG" id="jag:GJA_2743"/>
<accession>W0V3G6</accession>
<reference evidence="1 2" key="1">
    <citation type="journal article" date="2015" name="Genome Announc.">
        <title>Genome Sequence of Mushroom Soft-Rot Pathogen Janthinobacterium agaricidamnosum.</title>
        <authorList>
            <person name="Graupner K."/>
            <person name="Lackner G."/>
            <person name="Hertweck C."/>
        </authorList>
    </citation>
    <scope>NUCLEOTIDE SEQUENCE [LARGE SCALE GENOMIC DNA]</scope>
    <source>
        <strain evidence="2">NBRC 102515 / DSM 9628</strain>
    </source>
</reference>
<protein>
    <submittedName>
        <fullName evidence="1">Uncharacterized protein</fullName>
    </submittedName>
</protein>